<reference evidence="1 2" key="1">
    <citation type="submission" date="2019-02" db="EMBL/GenBank/DDBJ databases">
        <title>Deep-cultivation of Planctomycetes and their phenomic and genomic characterization uncovers novel biology.</title>
        <authorList>
            <person name="Wiegand S."/>
            <person name="Jogler M."/>
            <person name="Boedeker C."/>
            <person name="Pinto D."/>
            <person name="Vollmers J."/>
            <person name="Rivas-Marin E."/>
            <person name="Kohn T."/>
            <person name="Peeters S.H."/>
            <person name="Heuer A."/>
            <person name="Rast P."/>
            <person name="Oberbeckmann S."/>
            <person name="Bunk B."/>
            <person name="Jeske O."/>
            <person name="Meyerdierks A."/>
            <person name="Storesund J.E."/>
            <person name="Kallscheuer N."/>
            <person name="Luecker S."/>
            <person name="Lage O.M."/>
            <person name="Pohl T."/>
            <person name="Merkel B.J."/>
            <person name="Hornburger P."/>
            <person name="Mueller R.-W."/>
            <person name="Bruemmer F."/>
            <person name="Labrenz M."/>
            <person name="Spormann A.M."/>
            <person name="Op Den Camp H."/>
            <person name="Overmann J."/>
            <person name="Amann R."/>
            <person name="Jetten M.S.M."/>
            <person name="Mascher T."/>
            <person name="Medema M.H."/>
            <person name="Devos D.P."/>
            <person name="Kaster A.-K."/>
            <person name="Ovreas L."/>
            <person name="Rohde M."/>
            <person name="Galperin M.Y."/>
            <person name="Jogler C."/>
        </authorList>
    </citation>
    <scope>NUCLEOTIDE SEQUENCE [LARGE SCALE GENOMIC DNA]</scope>
    <source>
        <strain evidence="1 2">CA13</strain>
    </source>
</reference>
<gene>
    <name evidence="1" type="ORF">CA13_00760</name>
</gene>
<protein>
    <submittedName>
        <fullName evidence="1">Uncharacterized protein</fullName>
    </submittedName>
</protein>
<dbReference type="EMBL" id="SJPJ01000001">
    <property type="protein sequence ID" value="TWT78680.1"/>
    <property type="molecule type" value="Genomic_DNA"/>
</dbReference>
<name>A0A5C5YV24_9BACT</name>
<organism evidence="1 2">
    <name type="scientific">Novipirellula herctigrandis</name>
    <dbReference type="NCBI Taxonomy" id="2527986"/>
    <lineage>
        <taxon>Bacteria</taxon>
        <taxon>Pseudomonadati</taxon>
        <taxon>Planctomycetota</taxon>
        <taxon>Planctomycetia</taxon>
        <taxon>Pirellulales</taxon>
        <taxon>Pirellulaceae</taxon>
        <taxon>Novipirellula</taxon>
    </lineage>
</organism>
<dbReference type="Proteomes" id="UP000315010">
    <property type="component" value="Unassembled WGS sequence"/>
</dbReference>
<accession>A0A5C5YV24</accession>
<proteinExistence type="predicted"/>
<keyword evidence="2" id="KW-1185">Reference proteome</keyword>
<dbReference type="AlphaFoldDB" id="A0A5C5YV24"/>
<comment type="caution">
    <text evidence="1">The sequence shown here is derived from an EMBL/GenBank/DDBJ whole genome shotgun (WGS) entry which is preliminary data.</text>
</comment>
<sequence>MTPGFRPIGSIERKVDGTPAIVDTDWVTFIGSRPELVKGPPQYGRNPANGQVIELRRGNTCRGISSGKQVIGYLDFEFWEYTDKNDGSAVGNVVVGSAPGFEKPVAELASNFAAVLNAQYHPRDRNGG</sequence>
<evidence type="ECO:0000313" key="2">
    <source>
        <dbReference type="Proteomes" id="UP000315010"/>
    </source>
</evidence>
<evidence type="ECO:0000313" key="1">
    <source>
        <dbReference type="EMBL" id="TWT78680.1"/>
    </source>
</evidence>
<dbReference type="RefSeq" id="WP_146393727.1">
    <property type="nucleotide sequence ID" value="NZ_SJPJ01000001.1"/>
</dbReference>